<accession>A0A151T8P7</accession>
<evidence type="ECO:0000313" key="2">
    <source>
        <dbReference type="Proteomes" id="UP000075243"/>
    </source>
</evidence>
<dbReference type="Pfam" id="PF14223">
    <property type="entry name" value="Retrotran_gag_2"/>
    <property type="match status" value="1"/>
</dbReference>
<evidence type="ECO:0008006" key="3">
    <source>
        <dbReference type="Google" id="ProtNLM"/>
    </source>
</evidence>
<dbReference type="OMA" id="TVENSAM"/>
<dbReference type="Gramene" id="C.cajan_17473.t">
    <property type="protein sequence ID" value="C.cajan_17473.t"/>
    <property type="gene ID" value="C.cajan_17473"/>
</dbReference>
<proteinExistence type="predicted"/>
<keyword evidence="2" id="KW-1185">Reference proteome</keyword>
<name>A0A151T8P7_CAJCA</name>
<organism evidence="1 2">
    <name type="scientific">Cajanus cajan</name>
    <name type="common">Pigeon pea</name>
    <name type="synonym">Cajanus indicus</name>
    <dbReference type="NCBI Taxonomy" id="3821"/>
    <lineage>
        <taxon>Eukaryota</taxon>
        <taxon>Viridiplantae</taxon>
        <taxon>Streptophyta</taxon>
        <taxon>Embryophyta</taxon>
        <taxon>Tracheophyta</taxon>
        <taxon>Spermatophyta</taxon>
        <taxon>Magnoliopsida</taxon>
        <taxon>eudicotyledons</taxon>
        <taxon>Gunneridae</taxon>
        <taxon>Pentapetalae</taxon>
        <taxon>rosids</taxon>
        <taxon>fabids</taxon>
        <taxon>Fabales</taxon>
        <taxon>Fabaceae</taxon>
        <taxon>Papilionoideae</taxon>
        <taxon>50 kb inversion clade</taxon>
        <taxon>NPAAA clade</taxon>
        <taxon>indigoferoid/millettioid clade</taxon>
        <taxon>Phaseoleae</taxon>
        <taxon>Cajanus</taxon>
    </lineage>
</organism>
<sequence length="273" mass="31285">MEGEVVHPPPNNQFGDLQSIHPSYRLNGKNYLKWSQLIRTILKGKGKINHLTGAGPKEGDPIFKAWDEEDALIITWLWNSMNTEISDTIMFLSTTKEIWDAIEQTYSKDKDVAQVYDVKVKTLATKQGNKSVTEYANQLKSLWMELDHYRAIKTKCADDVAVLKEFIEQDRVYDFLVGLNPEFDQVRIQILGKSELPSFNEVVAIVRSEESRRNLMLDSPIVESSAMVAKSYLWCTYCNRPRHTQEKCWKIHGKPPNLELKGGTSEKCGSEKK</sequence>
<gene>
    <name evidence="1" type="ORF">KK1_017986</name>
</gene>
<dbReference type="EMBL" id="CM003609">
    <property type="protein sequence ID" value="KYP63417.1"/>
    <property type="molecule type" value="Genomic_DNA"/>
</dbReference>
<dbReference type="Proteomes" id="UP000075243">
    <property type="component" value="Chromosome 7"/>
</dbReference>
<evidence type="ECO:0000313" key="1">
    <source>
        <dbReference type="EMBL" id="KYP63417.1"/>
    </source>
</evidence>
<dbReference type="AlphaFoldDB" id="A0A151T8P7"/>
<reference evidence="1 2" key="1">
    <citation type="journal article" date="2012" name="Nat. Biotechnol.">
        <title>Draft genome sequence of pigeonpea (Cajanus cajan), an orphan legume crop of resource-poor farmers.</title>
        <authorList>
            <person name="Varshney R.K."/>
            <person name="Chen W."/>
            <person name="Li Y."/>
            <person name="Bharti A.K."/>
            <person name="Saxena R.K."/>
            <person name="Schlueter J.A."/>
            <person name="Donoghue M.T."/>
            <person name="Azam S."/>
            <person name="Fan G."/>
            <person name="Whaley A.M."/>
            <person name="Farmer A.D."/>
            <person name="Sheridan J."/>
            <person name="Iwata A."/>
            <person name="Tuteja R."/>
            <person name="Penmetsa R.V."/>
            <person name="Wu W."/>
            <person name="Upadhyaya H.D."/>
            <person name="Yang S.P."/>
            <person name="Shah T."/>
            <person name="Saxena K.B."/>
            <person name="Michael T."/>
            <person name="McCombie W.R."/>
            <person name="Yang B."/>
            <person name="Zhang G."/>
            <person name="Yang H."/>
            <person name="Wang J."/>
            <person name="Spillane C."/>
            <person name="Cook D.R."/>
            <person name="May G.D."/>
            <person name="Xu X."/>
            <person name="Jackson S.A."/>
        </authorList>
    </citation>
    <scope>NUCLEOTIDE SEQUENCE [LARGE SCALE GENOMIC DNA]</scope>
    <source>
        <strain evidence="2">cv. Asha</strain>
    </source>
</reference>
<dbReference type="PANTHER" id="PTHR34222:SF37">
    <property type="entry name" value="RETROTRANSPOSON GAG DOMAIN-CONTAINING PROTEIN"/>
    <property type="match status" value="1"/>
</dbReference>
<protein>
    <recommendedName>
        <fullName evidence="3">Retrotransposon gag domain-containing protein</fullName>
    </recommendedName>
</protein>
<dbReference type="PANTHER" id="PTHR34222">
    <property type="entry name" value="GAG_PRE-INTEGRS DOMAIN-CONTAINING PROTEIN"/>
    <property type="match status" value="1"/>
</dbReference>